<protein>
    <submittedName>
        <fullName evidence="1">Uncharacterized protein</fullName>
    </submittedName>
</protein>
<dbReference type="AlphaFoldDB" id="A0A059CRL3"/>
<gene>
    <name evidence="1" type="ORF">EUGRSUZ_C02213</name>
</gene>
<evidence type="ECO:0000313" key="1">
    <source>
        <dbReference type="EMBL" id="KCW80849.1"/>
    </source>
</evidence>
<organism evidence="1">
    <name type="scientific">Eucalyptus grandis</name>
    <name type="common">Flooded gum</name>
    <dbReference type="NCBI Taxonomy" id="71139"/>
    <lineage>
        <taxon>Eukaryota</taxon>
        <taxon>Viridiplantae</taxon>
        <taxon>Streptophyta</taxon>
        <taxon>Embryophyta</taxon>
        <taxon>Tracheophyta</taxon>
        <taxon>Spermatophyta</taxon>
        <taxon>Magnoliopsida</taxon>
        <taxon>eudicotyledons</taxon>
        <taxon>Gunneridae</taxon>
        <taxon>Pentapetalae</taxon>
        <taxon>rosids</taxon>
        <taxon>malvids</taxon>
        <taxon>Myrtales</taxon>
        <taxon>Myrtaceae</taxon>
        <taxon>Myrtoideae</taxon>
        <taxon>Eucalypteae</taxon>
        <taxon>Eucalyptus</taxon>
    </lineage>
</organism>
<dbReference type="Gramene" id="KCW80849">
    <property type="protein sequence ID" value="KCW80849"/>
    <property type="gene ID" value="EUGRSUZ_C02213"/>
</dbReference>
<sequence>MKAPTKDPDTLSIIPAMVKHQKCIIRSSPRVRVTSNLRTKVLLQRGVDLVNGPREGEHIIGAAIFSGAIRCLDDGLSNHGLRDRIDRRPSPHAIGTNRALDLSAAMVVFSRFINFLLVRS</sequence>
<accession>A0A059CRL3</accession>
<dbReference type="EMBL" id="KK198755">
    <property type="protein sequence ID" value="KCW80849.1"/>
    <property type="molecule type" value="Genomic_DNA"/>
</dbReference>
<proteinExistence type="predicted"/>
<dbReference type="InParanoid" id="A0A059CRL3"/>
<name>A0A059CRL3_EUCGR</name>
<reference evidence="1" key="1">
    <citation type="submission" date="2013-07" db="EMBL/GenBank/DDBJ databases">
        <title>The genome of Eucalyptus grandis.</title>
        <authorList>
            <person name="Schmutz J."/>
            <person name="Hayes R."/>
            <person name="Myburg A."/>
            <person name="Tuskan G."/>
            <person name="Grattapaglia D."/>
            <person name="Rokhsar D.S."/>
        </authorList>
    </citation>
    <scope>NUCLEOTIDE SEQUENCE</scope>
    <source>
        <tissue evidence="1">Leaf extractions</tissue>
    </source>
</reference>